<sequence>MVKLLRFLNAIPFIYILVIFALSGLAWVMSSPEILEALGGLLLSLIVISYPAIGLFSILLLSLGLLVYFKEGSSQAKQALKKHALFLIFMNAIYYAAFPIDDFLMARTQLNTDFVVYGLYLSVFVLSGLLCWNNHNWRLVDH</sequence>
<reference evidence="3 4" key="1">
    <citation type="submission" date="2020-12" db="EMBL/GenBank/DDBJ databases">
        <title>FDA dAtabase for Regulatory Grade micrObial Sequences (FDA-ARGOS): Supporting development and validation of Infectious Disease Dx tests.</title>
        <authorList>
            <person name="Sproer C."/>
            <person name="Gronow S."/>
            <person name="Severitt S."/>
            <person name="Schroder I."/>
            <person name="Tallon L."/>
            <person name="Sadzewicz L."/>
            <person name="Zhao X."/>
            <person name="Boylan J."/>
            <person name="Ott S."/>
            <person name="Bowen H."/>
            <person name="Vavikolanu K."/>
            <person name="Mehta A."/>
            <person name="Aluvathingal J."/>
            <person name="Nadendla S."/>
            <person name="Lowell S."/>
            <person name="Myers T."/>
            <person name="Yan Y."/>
            <person name="Sichtig H."/>
        </authorList>
    </citation>
    <scope>NUCLEOTIDE SEQUENCE [LARGE SCALE GENOMIC DNA]</scope>
    <source>
        <strain evidence="3 4">FDAARGOS_911</strain>
    </source>
</reference>
<evidence type="ECO:0000313" key="2">
    <source>
        <dbReference type="EMBL" id="MCY3053786.1"/>
    </source>
</evidence>
<dbReference type="RefSeq" id="WP_060778462.1">
    <property type="nucleotide sequence ID" value="NZ_CAJHLF010000005.1"/>
</dbReference>
<dbReference type="AlphaFoldDB" id="A0A0X8FGE2"/>
<evidence type="ECO:0000313" key="4">
    <source>
        <dbReference type="Proteomes" id="UP000594771"/>
    </source>
</evidence>
<keyword evidence="1" id="KW-0812">Transmembrane</keyword>
<proteinExistence type="predicted"/>
<keyword evidence="1" id="KW-1133">Transmembrane helix</keyword>
<feature type="transmembrane region" description="Helical" evidence="1">
    <location>
        <begin position="80"/>
        <end position="98"/>
    </location>
</feature>
<keyword evidence="1" id="KW-0472">Membrane</keyword>
<accession>A0A0X8FGE2</accession>
<dbReference type="Proteomes" id="UP001069145">
    <property type="component" value="Unassembled WGS sequence"/>
</dbReference>
<feature type="transmembrane region" description="Helical" evidence="1">
    <location>
        <begin position="7"/>
        <end position="29"/>
    </location>
</feature>
<feature type="transmembrane region" description="Helical" evidence="1">
    <location>
        <begin position="114"/>
        <end position="132"/>
    </location>
</feature>
<evidence type="ECO:0000313" key="3">
    <source>
        <dbReference type="EMBL" id="QPS02307.1"/>
    </source>
</evidence>
<dbReference type="EMBL" id="CP065662">
    <property type="protein sequence ID" value="QPS02307.1"/>
    <property type="molecule type" value="Genomic_DNA"/>
</dbReference>
<evidence type="ECO:0000313" key="5">
    <source>
        <dbReference type="Proteomes" id="UP001069145"/>
    </source>
</evidence>
<name>A0A0X8FGE2_9LACT</name>
<gene>
    <name evidence="3" type="ORF">I6G68_04400</name>
    <name evidence="2" type="ORF">ODY43_07270</name>
</gene>
<dbReference type="KEGG" id="aun:AWM73_05640"/>
<dbReference type="Proteomes" id="UP000594771">
    <property type="component" value="Chromosome"/>
</dbReference>
<keyword evidence="5" id="KW-1185">Reference proteome</keyword>
<evidence type="ECO:0000256" key="1">
    <source>
        <dbReference type="SAM" id="Phobius"/>
    </source>
</evidence>
<feature type="transmembrane region" description="Helical" evidence="1">
    <location>
        <begin position="41"/>
        <end position="68"/>
    </location>
</feature>
<reference evidence="2" key="2">
    <citation type="submission" date="2022-09" db="EMBL/GenBank/DDBJ databases">
        <title>Aerococcus urinae taxonomy study.</title>
        <authorList>
            <person name="Christensen J."/>
            <person name="Senneby E."/>
        </authorList>
    </citation>
    <scope>NUCLEOTIDE SEQUENCE</scope>
    <source>
        <strain evidence="2">NLD-066-U95</strain>
    </source>
</reference>
<dbReference type="EMBL" id="JAOTML010000008">
    <property type="protein sequence ID" value="MCY3053786.1"/>
    <property type="molecule type" value="Genomic_DNA"/>
</dbReference>
<dbReference type="GeneID" id="35767153"/>
<protein>
    <submittedName>
        <fullName evidence="3">Uncharacterized protein</fullName>
    </submittedName>
</protein>
<organism evidence="3 4">
    <name type="scientific">Aerococcus urinae</name>
    <dbReference type="NCBI Taxonomy" id="1376"/>
    <lineage>
        <taxon>Bacteria</taxon>
        <taxon>Bacillati</taxon>
        <taxon>Bacillota</taxon>
        <taxon>Bacilli</taxon>
        <taxon>Lactobacillales</taxon>
        <taxon>Aerococcaceae</taxon>
        <taxon>Aerococcus</taxon>
    </lineage>
</organism>